<dbReference type="InterPro" id="IPR050638">
    <property type="entry name" value="AA-Vitamin_Transporters"/>
</dbReference>
<dbReference type="EMBL" id="FNAP01000009">
    <property type="protein sequence ID" value="SDE62000.1"/>
    <property type="molecule type" value="Genomic_DNA"/>
</dbReference>
<dbReference type="Pfam" id="PF00892">
    <property type="entry name" value="EamA"/>
    <property type="match status" value="2"/>
</dbReference>
<feature type="transmembrane region" description="Helical" evidence="6">
    <location>
        <begin position="284"/>
        <end position="304"/>
    </location>
</feature>
<gene>
    <name evidence="8" type="ORF">SAMN05421720_10935</name>
</gene>
<evidence type="ECO:0000256" key="1">
    <source>
        <dbReference type="ARBA" id="ARBA00004141"/>
    </source>
</evidence>
<dbReference type="InterPro" id="IPR000620">
    <property type="entry name" value="EamA_dom"/>
</dbReference>
<evidence type="ECO:0000313" key="9">
    <source>
        <dbReference type="Proteomes" id="UP000199412"/>
    </source>
</evidence>
<evidence type="ECO:0000256" key="4">
    <source>
        <dbReference type="ARBA" id="ARBA00022989"/>
    </source>
</evidence>
<dbReference type="AlphaFoldDB" id="A0A1G7EEA0"/>
<protein>
    <submittedName>
        <fullName evidence="8">EamA-like transporter family protein</fullName>
    </submittedName>
</protein>
<dbReference type="RefSeq" id="WP_092786731.1">
    <property type="nucleotide sequence ID" value="NZ_FNAP01000009.1"/>
</dbReference>
<dbReference type="PANTHER" id="PTHR32322:SF2">
    <property type="entry name" value="EAMA DOMAIN-CONTAINING PROTEIN"/>
    <property type="match status" value="1"/>
</dbReference>
<comment type="subcellular location">
    <subcellularLocation>
        <location evidence="1">Membrane</location>
        <topology evidence="1">Multi-pass membrane protein</topology>
    </subcellularLocation>
</comment>
<feature type="transmembrane region" description="Helical" evidence="6">
    <location>
        <begin position="262"/>
        <end position="278"/>
    </location>
</feature>
<feature type="domain" description="EamA" evidence="7">
    <location>
        <begin position="20"/>
        <end position="148"/>
    </location>
</feature>
<feature type="transmembrane region" description="Helical" evidence="6">
    <location>
        <begin position="74"/>
        <end position="97"/>
    </location>
</feature>
<evidence type="ECO:0000259" key="7">
    <source>
        <dbReference type="Pfam" id="PF00892"/>
    </source>
</evidence>
<dbReference type="InterPro" id="IPR037185">
    <property type="entry name" value="EmrE-like"/>
</dbReference>
<accession>A0A1G7EEA0</accession>
<feature type="transmembrane region" description="Helical" evidence="6">
    <location>
        <begin position="196"/>
        <end position="216"/>
    </location>
</feature>
<evidence type="ECO:0000256" key="6">
    <source>
        <dbReference type="SAM" id="Phobius"/>
    </source>
</evidence>
<keyword evidence="3 6" id="KW-0812">Transmembrane</keyword>
<dbReference type="SUPFAM" id="SSF103481">
    <property type="entry name" value="Multidrug resistance efflux transporter EmrE"/>
    <property type="match status" value="2"/>
</dbReference>
<feature type="transmembrane region" description="Helical" evidence="6">
    <location>
        <begin position="12"/>
        <end position="37"/>
    </location>
</feature>
<organism evidence="8 9">
    <name type="scientific">Rhodospira trueperi</name>
    <dbReference type="NCBI Taxonomy" id="69960"/>
    <lineage>
        <taxon>Bacteria</taxon>
        <taxon>Pseudomonadati</taxon>
        <taxon>Pseudomonadota</taxon>
        <taxon>Alphaproteobacteria</taxon>
        <taxon>Rhodospirillales</taxon>
        <taxon>Rhodospirillaceae</taxon>
        <taxon>Rhodospira</taxon>
    </lineage>
</organism>
<dbReference type="STRING" id="69960.SAMN05421720_10935"/>
<feature type="transmembrane region" description="Helical" evidence="6">
    <location>
        <begin position="103"/>
        <end position="122"/>
    </location>
</feature>
<feature type="transmembrane region" description="Helical" evidence="6">
    <location>
        <begin position="228"/>
        <end position="250"/>
    </location>
</feature>
<keyword evidence="5 6" id="KW-0472">Membrane</keyword>
<keyword evidence="9" id="KW-1185">Reference proteome</keyword>
<proteinExistence type="inferred from homology"/>
<feature type="transmembrane region" description="Helical" evidence="6">
    <location>
        <begin position="134"/>
        <end position="152"/>
    </location>
</feature>
<sequence length="310" mass="31805">MPSRPGSLSARDAAIIAMPAVFVLLWSTGFIGARFVLPHSAPLSFLALRFVITAALFVPLAWLTRAAWPKRPGLYGHAAVTGVLLHGCYLGGVFAAIEGGLPAGIAALIASLQPLLTAVAAGPLLGERVSGRQWLGLGLGLVGVAMVLAEKLDPGSGALFAGFGPGAVASAVFAVFGITAGTLYQKRFCGGLDPRSGGVVQFAAATPVMLAVALITGEDMTITWTPGFIFGLAWLVVVLSIGAVTLLMVLIRLGEAARVASLFYMVPPVTALLAWALFDERLGVLALAGMGVAVLGVLLASGGWPRRPRA</sequence>
<feature type="domain" description="EamA" evidence="7">
    <location>
        <begin position="169"/>
        <end position="301"/>
    </location>
</feature>
<evidence type="ECO:0000313" key="8">
    <source>
        <dbReference type="EMBL" id="SDE62000.1"/>
    </source>
</evidence>
<name>A0A1G7EEA0_9PROT</name>
<feature type="transmembrane region" description="Helical" evidence="6">
    <location>
        <begin position="158"/>
        <end position="184"/>
    </location>
</feature>
<comment type="similarity">
    <text evidence="2">Belongs to the EamA transporter family.</text>
</comment>
<keyword evidence="4 6" id="KW-1133">Transmembrane helix</keyword>
<dbReference type="GO" id="GO:0016020">
    <property type="term" value="C:membrane"/>
    <property type="evidence" value="ECO:0007669"/>
    <property type="project" value="UniProtKB-SubCell"/>
</dbReference>
<dbReference type="OrthoDB" id="9809509at2"/>
<dbReference type="Proteomes" id="UP000199412">
    <property type="component" value="Unassembled WGS sequence"/>
</dbReference>
<evidence type="ECO:0000256" key="5">
    <source>
        <dbReference type="ARBA" id="ARBA00023136"/>
    </source>
</evidence>
<evidence type="ECO:0000256" key="2">
    <source>
        <dbReference type="ARBA" id="ARBA00007362"/>
    </source>
</evidence>
<feature type="transmembrane region" description="Helical" evidence="6">
    <location>
        <begin position="43"/>
        <end position="62"/>
    </location>
</feature>
<reference evidence="8 9" key="1">
    <citation type="submission" date="2016-10" db="EMBL/GenBank/DDBJ databases">
        <authorList>
            <person name="de Groot N.N."/>
        </authorList>
    </citation>
    <scope>NUCLEOTIDE SEQUENCE [LARGE SCALE GENOMIC DNA]</scope>
    <source>
        <strain evidence="8 9">ATCC 700224</strain>
    </source>
</reference>
<evidence type="ECO:0000256" key="3">
    <source>
        <dbReference type="ARBA" id="ARBA00022692"/>
    </source>
</evidence>
<dbReference type="PANTHER" id="PTHR32322">
    <property type="entry name" value="INNER MEMBRANE TRANSPORTER"/>
    <property type="match status" value="1"/>
</dbReference>